<protein>
    <submittedName>
        <fullName evidence="2">PadR-like protein family transcriptional regulator</fullName>
    </submittedName>
</protein>
<organism evidence="2 3">
    <name type="scientific">Candidatus Beckwithbacteria bacterium GW2011_GWB1_47_15</name>
    <dbReference type="NCBI Taxonomy" id="1618371"/>
    <lineage>
        <taxon>Bacteria</taxon>
        <taxon>Candidatus Beckwithiibacteriota</taxon>
    </lineage>
</organism>
<proteinExistence type="predicted"/>
<dbReference type="InterPro" id="IPR036390">
    <property type="entry name" value="WH_DNA-bd_sf"/>
</dbReference>
<dbReference type="AlphaFoldDB" id="A0A0G1RTT7"/>
<sequence>MEDLEHKCGEKVDIGNLYRTLRRMEMDGWVKSDWSKNESGPDRRTYTITEDGLSFLKSAMSSLTHTDKLIHRLMEGYKLAFREGQASV</sequence>
<comment type="caution">
    <text evidence="2">The sequence shown here is derived from an EMBL/GenBank/DDBJ whole genome shotgun (WGS) entry which is preliminary data.</text>
</comment>
<evidence type="ECO:0000313" key="3">
    <source>
        <dbReference type="Proteomes" id="UP000033860"/>
    </source>
</evidence>
<evidence type="ECO:0000259" key="1">
    <source>
        <dbReference type="Pfam" id="PF03551"/>
    </source>
</evidence>
<dbReference type="InterPro" id="IPR052509">
    <property type="entry name" value="Metal_resp_DNA-bind_regulator"/>
</dbReference>
<accession>A0A0G1RTT7</accession>
<dbReference type="Proteomes" id="UP000033860">
    <property type="component" value="Unassembled WGS sequence"/>
</dbReference>
<dbReference type="PANTHER" id="PTHR33169:SF14">
    <property type="entry name" value="TRANSCRIPTIONAL REGULATOR RV3488"/>
    <property type="match status" value="1"/>
</dbReference>
<dbReference type="SUPFAM" id="SSF46785">
    <property type="entry name" value="Winged helix' DNA-binding domain"/>
    <property type="match status" value="1"/>
</dbReference>
<dbReference type="Gene3D" id="1.10.10.10">
    <property type="entry name" value="Winged helix-like DNA-binding domain superfamily/Winged helix DNA-binding domain"/>
    <property type="match status" value="1"/>
</dbReference>
<evidence type="ECO:0000313" key="2">
    <source>
        <dbReference type="EMBL" id="KKU60562.1"/>
    </source>
</evidence>
<dbReference type="Pfam" id="PF03551">
    <property type="entry name" value="PadR"/>
    <property type="match status" value="1"/>
</dbReference>
<dbReference type="PANTHER" id="PTHR33169">
    <property type="entry name" value="PADR-FAMILY TRANSCRIPTIONAL REGULATOR"/>
    <property type="match status" value="1"/>
</dbReference>
<name>A0A0G1RTT7_9BACT</name>
<dbReference type="InterPro" id="IPR005149">
    <property type="entry name" value="Tscrpt_reg_PadR_N"/>
</dbReference>
<dbReference type="InterPro" id="IPR036388">
    <property type="entry name" value="WH-like_DNA-bd_sf"/>
</dbReference>
<gene>
    <name evidence="2" type="ORF">UX85_C0009G0015</name>
</gene>
<dbReference type="EMBL" id="LCNT01000009">
    <property type="protein sequence ID" value="KKU60562.1"/>
    <property type="molecule type" value="Genomic_DNA"/>
</dbReference>
<feature type="domain" description="Transcription regulator PadR N-terminal" evidence="1">
    <location>
        <begin position="3"/>
        <end position="57"/>
    </location>
</feature>
<reference evidence="2 3" key="1">
    <citation type="journal article" date="2015" name="Nature">
        <title>rRNA introns, odd ribosomes, and small enigmatic genomes across a large radiation of phyla.</title>
        <authorList>
            <person name="Brown C.T."/>
            <person name="Hug L.A."/>
            <person name="Thomas B.C."/>
            <person name="Sharon I."/>
            <person name="Castelle C.J."/>
            <person name="Singh A."/>
            <person name="Wilkins M.J."/>
            <person name="Williams K.H."/>
            <person name="Banfield J.F."/>
        </authorList>
    </citation>
    <scope>NUCLEOTIDE SEQUENCE [LARGE SCALE GENOMIC DNA]</scope>
</reference>